<organism evidence="1 2">
    <name type="scientific">Elizabethkingia anophelis NUHP1</name>
    <dbReference type="NCBI Taxonomy" id="1338011"/>
    <lineage>
        <taxon>Bacteria</taxon>
        <taxon>Pseudomonadati</taxon>
        <taxon>Bacteroidota</taxon>
        <taxon>Flavobacteriia</taxon>
        <taxon>Flavobacteriales</taxon>
        <taxon>Weeksellaceae</taxon>
        <taxon>Elizabethkingia</taxon>
    </lineage>
</organism>
<dbReference type="Proteomes" id="UP000028933">
    <property type="component" value="Chromosome"/>
</dbReference>
<dbReference type="HOGENOM" id="CLU_091303_0_0_10"/>
<accession>A0A077EEM0</accession>
<evidence type="ECO:0008006" key="3">
    <source>
        <dbReference type="Google" id="ProtNLM"/>
    </source>
</evidence>
<sequence length="247" mass="28634">MNFTPTQEWLYNYDEKKILLSPVSDFNEYFTQDKISNKKLYHLDMGEIVIPTGNIMVRDPLVYLHQEELPYFIKVPTGKFPLTTLVVEVDEGHHRYVATRVKFTENKAVSYTEALIGNEDINSLNSGEYFGFNVDAGLATIVDTETRDLYCNFVDQWEKENPEGNIYDNFFAQEFKKSYEKNPEFQRTDGDWINFKIPGTDLSIPMIQTGFGDGIYPAYFGYDENKNICELVVQYIAIEMAFGDEDE</sequence>
<evidence type="ECO:0000313" key="1">
    <source>
        <dbReference type="EMBL" id="AIL44614.1"/>
    </source>
</evidence>
<dbReference type="InterPro" id="IPR025335">
    <property type="entry name" value="DUF4241"/>
</dbReference>
<dbReference type="eggNOG" id="ENOG502Z7NH">
    <property type="taxonomic scope" value="Bacteria"/>
</dbReference>
<dbReference type="AlphaFoldDB" id="A0A077EEM0"/>
<gene>
    <name evidence="1" type="ORF">BD94_0839</name>
</gene>
<evidence type="ECO:0000313" key="2">
    <source>
        <dbReference type="Proteomes" id="UP000028933"/>
    </source>
</evidence>
<name>A0A077EEM0_9FLAO</name>
<dbReference type="STRING" id="1338011.BD94_0839"/>
<reference evidence="1 2" key="1">
    <citation type="journal article" date="2013" name="Lancet">
        <title>First case of E anophelis outbreak in an intensive-care unit.</title>
        <authorList>
            <person name="Teo J."/>
            <person name="Tan S.Y."/>
            <person name="Tay M."/>
            <person name="Ding Y."/>
            <person name="Kjelleberg S."/>
            <person name="Givskov M."/>
            <person name="Lin R.T."/>
            <person name="Yang L."/>
        </authorList>
    </citation>
    <scope>NUCLEOTIDE SEQUENCE [LARGE SCALE GENOMIC DNA]</scope>
    <source>
        <strain evidence="1 2">NUHP1</strain>
    </source>
</reference>
<dbReference type="RefSeq" id="WP_009087672.1">
    <property type="nucleotide sequence ID" value="NZ_CP007547.1"/>
</dbReference>
<proteinExistence type="predicted"/>
<dbReference type="Pfam" id="PF14025">
    <property type="entry name" value="DUF4241"/>
    <property type="match status" value="1"/>
</dbReference>
<dbReference type="KEGG" id="eao:BD94_0839"/>
<dbReference type="GeneID" id="56685799"/>
<protein>
    <recommendedName>
        <fullName evidence="3">DUF4241 domain-containing protein</fullName>
    </recommendedName>
</protein>
<dbReference type="EMBL" id="CP007547">
    <property type="protein sequence ID" value="AIL44614.1"/>
    <property type="molecule type" value="Genomic_DNA"/>
</dbReference>